<keyword evidence="1" id="KW-1133">Transmembrane helix</keyword>
<keyword evidence="1" id="KW-0472">Membrane</keyword>
<sequence length="41" mass="4769">MKKTDQEPHHSHLKGTLVSVFILGLLICIAWFGMYSFYVTR</sequence>
<proteinExistence type="predicted"/>
<evidence type="ECO:0000256" key="1">
    <source>
        <dbReference type="SAM" id="Phobius"/>
    </source>
</evidence>
<dbReference type="EMBL" id="BA000004">
    <property type="protein sequence ID" value="BAB04460.1"/>
    <property type="molecule type" value="Genomic_DNA"/>
</dbReference>
<dbReference type="PIR" id="E83742">
    <property type="entry name" value="E83742"/>
</dbReference>
<dbReference type="AlphaFoldDB" id="Q9KEV8"/>
<dbReference type="STRING" id="272558.gene:10726615"/>
<protein>
    <submittedName>
        <fullName evidence="2">BH0741 protein</fullName>
    </submittedName>
</protein>
<dbReference type="HOGENOM" id="CLU_211580_1_0_9"/>
<feature type="transmembrane region" description="Helical" evidence="1">
    <location>
        <begin position="20"/>
        <end position="39"/>
    </location>
</feature>
<reference evidence="2 3" key="1">
    <citation type="journal article" date="2000" name="Nucleic Acids Res.">
        <title>Complete genome sequence of the alkaliphilic bacterium Bacillus halodurans and genomic sequence comparison with Bacillus subtilis.</title>
        <authorList>
            <person name="Takami H."/>
            <person name="Nakasone K."/>
            <person name="Takaki Y."/>
            <person name="Maeno G."/>
            <person name="Sasaki R."/>
            <person name="Masui N."/>
            <person name="Fuji F."/>
            <person name="Hirama C."/>
            <person name="Nakamura Y."/>
            <person name="Ogasawara N."/>
            <person name="Kuhara S."/>
            <person name="Horikoshi K."/>
        </authorList>
    </citation>
    <scope>NUCLEOTIDE SEQUENCE [LARGE SCALE GENOMIC DNA]</scope>
    <source>
        <strain evidence="3">ATCC BAA-125 / DSM 18197 / FERM 7344 / JCM 9153 / C-125</strain>
    </source>
</reference>
<name>Q9KEV8_HALH5</name>
<organism evidence="2 3">
    <name type="scientific">Halalkalibacterium halodurans (strain ATCC BAA-125 / DSM 18197 / FERM 7344 / JCM 9153 / C-125)</name>
    <name type="common">Bacillus halodurans</name>
    <dbReference type="NCBI Taxonomy" id="272558"/>
    <lineage>
        <taxon>Bacteria</taxon>
        <taxon>Bacillati</taxon>
        <taxon>Bacillota</taxon>
        <taxon>Bacilli</taxon>
        <taxon>Bacillales</taxon>
        <taxon>Bacillaceae</taxon>
        <taxon>Halalkalibacterium (ex Joshi et al. 2022)</taxon>
    </lineage>
</organism>
<evidence type="ECO:0000313" key="2">
    <source>
        <dbReference type="EMBL" id="BAB04460.1"/>
    </source>
</evidence>
<evidence type="ECO:0000313" key="3">
    <source>
        <dbReference type="Proteomes" id="UP000001258"/>
    </source>
</evidence>
<keyword evidence="1" id="KW-0812">Transmembrane</keyword>
<dbReference type="RefSeq" id="WP_010896914.1">
    <property type="nucleotide sequence ID" value="NC_002570.2"/>
</dbReference>
<gene>
    <name evidence="2" type="ordered locus">BH0741</name>
</gene>
<dbReference type="KEGG" id="bha:BH0741"/>
<keyword evidence="3" id="KW-1185">Reference proteome</keyword>
<accession>Q9KEV8</accession>
<dbReference type="Proteomes" id="UP000001258">
    <property type="component" value="Chromosome"/>
</dbReference>